<reference evidence="1 2" key="1">
    <citation type="submission" date="2019-03" db="EMBL/GenBank/DDBJ databases">
        <title>Genomic Encyclopedia of Archaeal and Bacterial Type Strains, Phase II (KMG-II): from individual species to whole genera.</title>
        <authorList>
            <person name="Goeker M."/>
        </authorList>
    </citation>
    <scope>NUCLEOTIDE SEQUENCE [LARGE SCALE GENOMIC DNA]</scope>
    <source>
        <strain evidence="1 2">ATCC 25309</strain>
    </source>
</reference>
<organism evidence="1 2">
    <name type="scientific">Prosthecobacter fusiformis</name>
    <dbReference type="NCBI Taxonomy" id="48464"/>
    <lineage>
        <taxon>Bacteria</taxon>
        <taxon>Pseudomonadati</taxon>
        <taxon>Verrucomicrobiota</taxon>
        <taxon>Verrucomicrobiia</taxon>
        <taxon>Verrucomicrobiales</taxon>
        <taxon>Verrucomicrobiaceae</taxon>
        <taxon>Prosthecobacter</taxon>
    </lineage>
</organism>
<sequence>MKNLFYFSTFVVGAAQSLLGFYVKRLVIYGMEIPFANALDLSIDQTNLMFRYSKKIKDEFTIFGWLGILI</sequence>
<comment type="caution">
    <text evidence="1">The sequence shown here is derived from an EMBL/GenBank/DDBJ whole genome shotgun (WGS) entry which is preliminary data.</text>
</comment>
<proteinExistence type="predicted"/>
<evidence type="ECO:0000313" key="1">
    <source>
        <dbReference type="EMBL" id="TDU71177.1"/>
    </source>
</evidence>
<evidence type="ECO:0000313" key="2">
    <source>
        <dbReference type="Proteomes" id="UP000295662"/>
    </source>
</evidence>
<gene>
    <name evidence="1" type="ORF">EI77_02299</name>
</gene>
<dbReference type="AlphaFoldDB" id="A0A4R7S2E9"/>
<protein>
    <submittedName>
        <fullName evidence="1">Uncharacterized protein</fullName>
    </submittedName>
</protein>
<dbReference type="EMBL" id="SOCA01000003">
    <property type="protein sequence ID" value="TDU71177.1"/>
    <property type="molecule type" value="Genomic_DNA"/>
</dbReference>
<accession>A0A4R7S2E9</accession>
<keyword evidence="2" id="KW-1185">Reference proteome</keyword>
<name>A0A4R7S2E9_9BACT</name>
<dbReference type="Proteomes" id="UP000295662">
    <property type="component" value="Unassembled WGS sequence"/>
</dbReference>